<gene>
    <name evidence="2" type="ORF">N0V84_003999</name>
</gene>
<feature type="compositionally biased region" description="Acidic residues" evidence="1">
    <location>
        <begin position="311"/>
        <end position="333"/>
    </location>
</feature>
<sequence length="875" mass="95263">MAKKQRPSLFCEWVVGTTIESALGPIPKKPKKPKKRDVVRVEVTTDDESEEDTIKITYPRTGRSTPTTEEPTTQEAKAVVKKVRFEGYPIKSALKKSPTPVESSDEASDSGLEPESDSSQSDNVSSSDASNSDAENSDSAPAPKKKKKKKSKQKPVADDAESDWDSDPDPTCECGRCTKGREILRRIGKKKSKDSTPPSAETSESEPEEPPKPKKECGKDKKKGGKKAKEPEPETDTSQSAEETSESESETPPKEEPPKKEKSKKKGKKNTKVEEPASEGETSSSEADSPKSKKKKKGSPKSDAKEKEAPEESETDAEPSDSTNETEAESEPEPESKKKQKQKNKGKAKVKADSPKGEDEKKEAKQEQKGDRQKHKGKQKTGKQGKKAPDQPEDKAEDEEAVEAPNQENQGKSKQARGKRTKEGDKENAGPKGMFLENSRYQNGFFKGNYPQGLLFPHPRGPQLIEPIRAQVVQMQRVIKAPSGPVLNAYYDPENNLMRQFQDLPALNSNGQLHPAHNAFSGPPPTSMPPMPQNPFYYGFNQPQPQPGYGQYPQYQQYYQPMPPQEGYSHVPITQGMPGHAWPAMSGPQGFPPAPPMGHGVQANPQAMGGTENAALPPSKDKDKTSQNNVVPPGLTGQNNPYLPQRAGSVFKNYGSHGGRTASKGDVAGSARAGSNNWNNNVTTWNDGNGDNNQQNNQNDWNQAPDNSQNGSGQNDNTWGQNDNTWGQNDNTWGQNQDENQHQDGNGNTAWDNSGQQEDNGQKWASGSNGSNGTVRKRRDDHWGNDTHLGGTYTWEEKKDTVPSTAGPAADNNVVGWDVVGGGVADNVSPDSRKSDKGKDEAKPDNVMPGSWVETPGVPAWGDASAAVDTQGTIW</sequence>
<feature type="compositionally biased region" description="Basic residues" evidence="1">
    <location>
        <begin position="28"/>
        <end position="37"/>
    </location>
</feature>
<feature type="compositionally biased region" description="Basic residues" evidence="1">
    <location>
        <begin position="338"/>
        <end position="349"/>
    </location>
</feature>
<feature type="compositionally biased region" description="Basic residues" evidence="1">
    <location>
        <begin position="143"/>
        <end position="153"/>
    </location>
</feature>
<feature type="region of interest" description="Disordered" evidence="1">
    <location>
        <begin position="579"/>
        <end position="875"/>
    </location>
</feature>
<comment type="caution">
    <text evidence="2">The sequence shown here is derived from an EMBL/GenBank/DDBJ whole genome shotgun (WGS) entry which is preliminary data.</text>
</comment>
<feature type="compositionally biased region" description="Basic and acidic residues" evidence="1">
    <location>
        <begin position="300"/>
        <end position="310"/>
    </location>
</feature>
<proteinExistence type="predicted"/>
<protein>
    <submittedName>
        <fullName evidence="2">Uncharacterized protein</fullName>
    </submittedName>
</protein>
<name>A0A9W8WGE1_9HYPO</name>
<feature type="compositionally biased region" description="Basic and acidic residues" evidence="1">
    <location>
        <begin position="831"/>
        <end position="844"/>
    </location>
</feature>
<dbReference type="AlphaFoldDB" id="A0A9W8WGE1"/>
<feature type="compositionally biased region" description="Low complexity" evidence="1">
    <location>
        <begin position="809"/>
        <end position="818"/>
    </location>
</feature>
<feature type="compositionally biased region" description="Low complexity" evidence="1">
    <location>
        <begin position="117"/>
        <end position="142"/>
    </location>
</feature>
<feature type="compositionally biased region" description="Basic and acidic residues" evidence="1">
    <location>
        <begin position="350"/>
        <end position="371"/>
    </location>
</feature>
<feature type="compositionally biased region" description="Basic residues" evidence="1">
    <location>
        <begin position="261"/>
        <end position="270"/>
    </location>
</feature>
<feature type="compositionally biased region" description="Basic residues" evidence="1">
    <location>
        <begin position="372"/>
        <end position="386"/>
    </location>
</feature>
<feature type="compositionally biased region" description="Low complexity" evidence="1">
    <location>
        <begin position="676"/>
        <end position="702"/>
    </location>
</feature>
<evidence type="ECO:0000313" key="2">
    <source>
        <dbReference type="EMBL" id="KAJ4324166.1"/>
    </source>
</evidence>
<feature type="compositionally biased region" description="Polar residues" evidence="1">
    <location>
        <begin position="626"/>
        <end position="642"/>
    </location>
</feature>
<keyword evidence="3" id="KW-1185">Reference proteome</keyword>
<feature type="compositionally biased region" description="Polar residues" evidence="1">
    <location>
        <begin position="704"/>
        <end position="774"/>
    </location>
</feature>
<dbReference type="OrthoDB" id="3439935at2759"/>
<dbReference type="EMBL" id="JAPEUR010000062">
    <property type="protein sequence ID" value="KAJ4324166.1"/>
    <property type="molecule type" value="Genomic_DNA"/>
</dbReference>
<reference evidence="2" key="1">
    <citation type="submission" date="2022-10" db="EMBL/GenBank/DDBJ databases">
        <title>Tapping the CABI collections for fungal endophytes: first genome assemblies for Collariella, Neodidymelliopsis, Ascochyta clinopodiicola, Didymella pomorum, Didymosphaeria variabile, Neocosmospora piperis and Neocucurbitaria cava.</title>
        <authorList>
            <person name="Hill R."/>
        </authorList>
    </citation>
    <scope>NUCLEOTIDE SEQUENCE</scope>
    <source>
        <strain evidence="2">IMI 366586</strain>
    </source>
</reference>
<feature type="compositionally biased region" description="Basic and acidic residues" evidence="1">
    <location>
        <begin position="209"/>
        <end position="219"/>
    </location>
</feature>
<evidence type="ECO:0000256" key="1">
    <source>
        <dbReference type="SAM" id="MobiDB-lite"/>
    </source>
</evidence>
<feature type="compositionally biased region" description="Basic and acidic residues" evidence="1">
    <location>
        <begin position="251"/>
        <end position="260"/>
    </location>
</feature>
<feature type="compositionally biased region" description="Acidic residues" evidence="1">
    <location>
        <begin position="158"/>
        <end position="170"/>
    </location>
</feature>
<evidence type="ECO:0000313" key="3">
    <source>
        <dbReference type="Proteomes" id="UP001140502"/>
    </source>
</evidence>
<accession>A0A9W8WGE1</accession>
<feature type="compositionally biased region" description="Acidic residues" evidence="1">
    <location>
        <begin position="103"/>
        <end position="116"/>
    </location>
</feature>
<feature type="region of interest" description="Disordered" evidence="1">
    <location>
        <begin position="23"/>
        <end position="434"/>
    </location>
</feature>
<dbReference type="Proteomes" id="UP001140502">
    <property type="component" value="Unassembled WGS sequence"/>
</dbReference>
<organism evidence="2 3">
    <name type="scientific">Fusarium piperis</name>
    <dbReference type="NCBI Taxonomy" id="1435070"/>
    <lineage>
        <taxon>Eukaryota</taxon>
        <taxon>Fungi</taxon>
        <taxon>Dikarya</taxon>
        <taxon>Ascomycota</taxon>
        <taxon>Pezizomycotina</taxon>
        <taxon>Sordariomycetes</taxon>
        <taxon>Hypocreomycetidae</taxon>
        <taxon>Hypocreales</taxon>
        <taxon>Nectriaceae</taxon>
        <taxon>Fusarium</taxon>
        <taxon>Fusarium solani species complex</taxon>
    </lineage>
</organism>